<reference evidence="1" key="1">
    <citation type="submission" date="2021-06" db="EMBL/GenBank/DDBJ databases">
        <authorList>
            <person name="Kallberg Y."/>
            <person name="Tangrot J."/>
            <person name="Rosling A."/>
        </authorList>
    </citation>
    <scope>NUCLEOTIDE SEQUENCE</scope>
    <source>
        <strain evidence="1">CL356</strain>
    </source>
</reference>
<keyword evidence="2" id="KW-1185">Reference proteome</keyword>
<dbReference type="Proteomes" id="UP000789525">
    <property type="component" value="Unassembled WGS sequence"/>
</dbReference>
<comment type="caution">
    <text evidence="1">The sequence shown here is derived from an EMBL/GenBank/DDBJ whole genome shotgun (WGS) entry which is preliminary data.</text>
</comment>
<accession>A0ACA9QF52</accession>
<protein>
    <submittedName>
        <fullName evidence="1">6442_t:CDS:1</fullName>
    </submittedName>
</protein>
<name>A0ACA9QF52_9GLOM</name>
<organism evidence="1 2">
    <name type="scientific">Acaulospora colombiana</name>
    <dbReference type="NCBI Taxonomy" id="27376"/>
    <lineage>
        <taxon>Eukaryota</taxon>
        <taxon>Fungi</taxon>
        <taxon>Fungi incertae sedis</taxon>
        <taxon>Mucoromycota</taxon>
        <taxon>Glomeromycotina</taxon>
        <taxon>Glomeromycetes</taxon>
        <taxon>Diversisporales</taxon>
        <taxon>Acaulosporaceae</taxon>
        <taxon>Acaulospora</taxon>
    </lineage>
</organism>
<sequence>THQYRTFLAQVRNLTFGNHTIKVINRGSSTSTTSVLDIDAFVVETRGRGDVLSVNGATVASGNKTVDLPLLMFDDSQTQAGNNKVTWSEGWEDDSVSLPNKGFLNARDQQKGLYCDIRLLRRGHPSHWWYWTQQYPVYCSTRQ</sequence>
<feature type="non-terminal residue" evidence="1">
    <location>
        <position position="1"/>
    </location>
</feature>
<evidence type="ECO:0000313" key="1">
    <source>
        <dbReference type="EMBL" id="CAG8748848.1"/>
    </source>
</evidence>
<proteinExistence type="predicted"/>
<dbReference type="EMBL" id="CAJVPT010052013">
    <property type="protein sequence ID" value="CAG8748848.1"/>
    <property type="molecule type" value="Genomic_DNA"/>
</dbReference>
<evidence type="ECO:0000313" key="2">
    <source>
        <dbReference type="Proteomes" id="UP000789525"/>
    </source>
</evidence>
<gene>
    <name evidence="1" type="ORF">ACOLOM_LOCUS12590</name>
</gene>